<dbReference type="Proteomes" id="UP001142592">
    <property type="component" value="Unassembled WGS sequence"/>
</dbReference>
<dbReference type="GO" id="GO:0004222">
    <property type="term" value="F:metalloendopeptidase activity"/>
    <property type="evidence" value="ECO:0007669"/>
    <property type="project" value="TreeGrafter"/>
</dbReference>
<dbReference type="SUPFAM" id="SSF51261">
    <property type="entry name" value="Duplicated hybrid motif"/>
    <property type="match status" value="1"/>
</dbReference>
<dbReference type="Gene3D" id="2.70.70.10">
    <property type="entry name" value="Glucose Permease (Domain IIA)"/>
    <property type="match status" value="1"/>
</dbReference>
<dbReference type="InterPro" id="IPR016047">
    <property type="entry name" value="M23ase_b-sheet_dom"/>
</dbReference>
<feature type="domain" description="M23ase beta-sheet core" evidence="1">
    <location>
        <begin position="197"/>
        <end position="294"/>
    </location>
</feature>
<protein>
    <submittedName>
        <fullName evidence="2">M23 family metallopeptidase</fullName>
    </submittedName>
</protein>
<dbReference type="RefSeq" id="WP_010601005.1">
    <property type="nucleotide sequence ID" value="NZ_JAPJUH010000001.1"/>
</dbReference>
<dbReference type="EMBL" id="JAPJUH010000001">
    <property type="protein sequence ID" value="MCX3263826.1"/>
    <property type="molecule type" value="Genomic_DNA"/>
</dbReference>
<reference evidence="2" key="1">
    <citation type="submission" date="2022-11" db="EMBL/GenBank/DDBJ databases">
        <authorList>
            <person name="Graham C."/>
            <person name="Newman J.D."/>
        </authorList>
    </citation>
    <scope>NUCLEOTIDE SEQUENCE</scope>
    <source>
        <strain evidence="2">DSM 19486</strain>
    </source>
</reference>
<organism evidence="2 3">
    <name type="scientific">Pedobacter agri</name>
    <dbReference type="NCBI Taxonomy" id="454586"/>
    <lineage>
        <taxon>Bacteria</taxon>
        <taxon>Pseudomonadati</taxon>
        <taxon>Bacteroidota</taxon>
        <taxon>Sphingobacteriia</taxon>
        <taxon>Sphingobacteriales</taxon>
        <taxon>Sphingobacteriaceae</taxon>
        <taxon>Pedobacter</taxon>
    </lineage>
</organism>
<dbReference type="AlphaFoldDB" id="A0A9X3DD19"/>
<dbReference type="CDD" id="cd12797">
    <property type="entry name" value="M23_peptidase"/>
    <property type="match status" value="1"/>
</dbReference>
<evidence type="ECO:0000313" key="3">
    <source>
        <dbReference type="Proteomes" id="UP001142592"/>
    </source>
</evidence>
<sequence length="437" mass="47667">MQLRFSLFIILLTSITIISCKSGTVNLFKAASPHEQYRRKLETAGLDKTAMGSAWIAASSNSLQKALNINIPYRETGYFDAGKVPAAAYRFSATKGQKITIGLIKKPTTTALYLDLWELNDVNNPKRIASADTLNHPIQYEIDVTGNYLIRLQPELLQSVEYTLEITSGPSLAFPTQSKTKSIGSYWGDGRDNNARKHEGVDIFGSFRSPVVASAGGTVTRVNENNLGGKVVWLKPNGKDYTLYYAHLDEQIAVEGQEVKLGDTVGLMGNTGNARTTPTHLHFGIYTFGGAINPLPFIDPVTKTPGKINASVSNLNKTLRTTGKVNLYSLPQNKSTPITNLTAGTIVNIGSATGNFYKAELPDGITGFINSSELTQTSKPLQRFKIKVAQQKVFDQPDSLAAVKLNLRTGETVEVLGNFNNYQLISNETAQVGWIVK</sequence>
<dbReference type="InterPro" id="IPR050570">
    <property type="entry name" value="Cell_wall_metabolism_enzyme"/>
</dbReference>
<dbReference type="Gene3D" id="2.60.120.380">
    <property type="match status" value="1"/>
</dbReference>
<accession>A0A9X3DD19</accession>
<evidence type="ECO:0000259" key="1">
    <source>
        <dbReference type="Pfam" id="PF01551"/>
    </source>
</evidence>
<proteinExistence type="predicted"/>
<dbReference type="PANTHER" id="PTHR21666:SF268">
    <property type="entry name" value="PEPTIDASE M23 DOMAIN-CONTAINING PROTEIN"/>
    <property type="match status" value="1"/>
</dbReference>
<comment type="caution">
    <text evidence="2">The sequence shown here is derived from an EMBL/GenBank/DDBJ whole genome shotgun (WGS) entry which is preliminary data.</text>
</comment>
<dbReference type="Gene3D" id="2.30.30.40">
    <property type="entry name" value="SH3 Domains"/>
    <property type="match status" value="1"/>
</dbReference>
<evidence type="ECO:0000313" key="2">
    <source>
        <dbReference type="EMBL" id="MCX3263826.1"/>
    </source>
</evidence>
<name>A0A9X3DD19_9SPHI</name>
<keyword evidence="3" id="KW-1185">Reference proteome</keyword>
<dbReference type="PANTHER" id="PTHR21666">
    <property type="entry name" value="PEPTIDASE-RELATED"/>
    <property type="match status" value="1"/>
</dbReference>
<dbReference type="PROSITE" id="PS51257">
    <property type="entry name" value="PROKAR_LIPOPROTEIN"/>
    <property type="match status" value="1"/>
</dbReference>
<dbReference type="InterPro" id="IPR011055">
    <property type="entry name" value="Dup_hybrid_motif"/>
</dbReference>
<dbReference type="Pfam" id="PF01551">
    <property type="entry name" value="Peptidase_M23"/>
    <property type="match status" value="1"/>
</dbReference>
<gene>
    <name evidence="2" type="ORF">OQZ29_03670</name>
</gene>